<feature type="transmembrane region" description="Helical" evidence="1">
    <location>
        <begin position="36"/>
        <end position="58"/>
    </location>
</feature>
<feature type="transmembrane region" description="Helical" evidence="1">
    <location>
        <begin position="64"/>
        <end position="85"/>
    </location>
</feature>
<evidence type="ECO:0008006" key="4">
    <source>
        <dbReference type="Google" id="ProtNLM"/>
    </source>
</evidence>
<dbReference type="Proteomes" id="UP001239169">
    <property type="component" value="Chromosome"/>
</dbReference>
<reference evidence="2 3" key="1">
    <citation type="submission" date="2023-04" db="EMBL/GenBank/DDBJ databases">
        <title>Bacteria Genome Submission.</title>
        <authorList>
            <person name="Isaac P."/>
        </authorList>
    </citation>
    <scope>NUCLEOTIDE SEQUENCE [LARGE SCALE GENOMIC DNA]</scope>
    <source>
        <strain evidence="2 3">SampleS7P1</strain>
    </source>
</reference>
<gene>
    <name evidence="2" type="ORF">QJS64_07700</name>
</gene>
<keyword evidence="3" id="KW-1185">Reference proteome</keyword>
<proteinExistence type="predicted"/>
<organism evidence="2 3">
    <name type="scientific">Paraclostridium bifermentans</name>
    <name type="common">Clostridium bifermentans</name>
    <dbReference type="NCBI Taxonomy" id="1490"/>
    <lineage>
        <taxon>Bacteria</taxon>
        <taxon>Bacillati</taxon>
        <taxon>Bacillota</taxon>
        <taxon>Clostridia</taxon>
        <taxon>Peptostreptococcales</taxon>
        <taxon>Peptostreptococcaceae</taxon>
        <taxon>Paraclostridium</taxon>
    </lineage>
</organism>
<keyword evidence="1" id="KW-0812">Transmembrane</keyword>
<keyword evidence="1" id="KW-1133">Transmembrane helix</keyword>
<keyword evidence="1" id="KW-0472">Membrane</keyword>
<dbReference type="EMBL" id="CP124685">
    <property type="protein sequence ID" value="WGX76895.1"/>
    <property type="molecule type" value="Genomic_DNA"/>
</dbReference>
<protein>
    <recommendedName>
        <fullName evidence="4">ATP-binding protein</fullName>
    </recommendedName>
</protein>
<sequence>MKIEIESMLIQIILMLVVTYILTHIKSFYKLKKIKYIFICIPILINIITIILTFRLIAIDKSLVKYHILLMVLFPILVIFSKIYIFNIVKKNIENYKLEYENKIIKDNVLKEYNYYLEVSKEKNNVKSLYHDIKNHMICIRSLCEKNNTEKIIEYIDSMESNINTYNQLNQEFNTGNMILDSILKNKKLYV</sequence>
<evidence type="ECO:0000313" key="2">
    <source>
        <dbReference type="EMBL" id="WGX76895.1"/>
    </source>
</evidence>
<accession>A0ABY8R5U1</accession>
<name>A0ABY8R5U1_PARBF</name>
<evidence type="ECO:0000256" key="1">
    <source>
        <dbReference type="SAM" id="Phobius"/>
    </source>
</evidence>
<evidence type="ECO:0000313" key="3">
    <source>
        <dbReference type="Proteomes" id="UP001239169"/>
    </source>
</evidence>
<feature type="transmembrane region" description="Helical" evidence="1">
    <location>
        <begin position="12"/>
        <end position="29"/>
    </location>
</feature>